<reference evidence="5" key="1">
    <citation type="submission" date="2020-12" db="EMBL/GenBank/DDBJ databases">
        <title>Desulfobium dissulfuricans gen. nov., sp. nov., a novel mesophilic, sulfate-reducing bacterium isolated from a deep-sea hydrothermal vent.</title>
        <authorList>
            <person name="Hashimoto Y."/>
            <person name="Tame A."/>
            <person name="Sawayama S."/>
            <person name="Miyazaki J."/>
            <person name="Takai K."/>
            <person name="Nakagawa S."/>
        </authorList>
    </citation>
    <scope>NUCLEOTIDE SEQUENCE</scope>
    <source>
        <strain evidence="5">GF1</strain>
    </source>
</reference>
<dbReference type="Pfam" id="PF00072">
    <property type="entry name" value="Response_reg"/>
    <property type="match status" value="1"/>
</dbReference>
<dbReference type="RefSeq" id="WP_267927550.1">
    <property type="nucleotide sequence ID" value="NZ_AP024233.1"/>
</dbReference>
<evidence type="ECO:0000256" key="1">
    <source>
        <dbReference type="ARBA" id="ARBA00012528"/>
    </source>
</evidence>
<dbReference type="InterPro" id="IPR000160">
    <property type="entry name" value="GGDEF_dom"/>
</dbReference>
<dbReference type="PANTHER" id="PTHR45138">
    <property type="entry name" value="REGULATORY COMPONENTS OF SENSORY TRANSDUCTION SYSTEM"/>
    <property type="match status" value="1"/>
</dbReference>
<feature type="domain" description="Response regulatory" evidence="4">
    <location>
        <begin position="7"/>
        <end position="120"/>
    </location>
</feature>
<dbReference type="SMART" id="SM00267">
    <property type="entry name" value="GGDEF"/>
    <property type="match status" value="1"/>
</dbReference>
<evidence type="ECO:0000259" key="4">
    <source>
        <dbReference type="SMART" id="SM00448"/>
    </source>
</evidence>
<accession>A0A915U3X5</accession>
<dbReference type="CDD" id="cd01949">
    <property type="entry name" value="GGDEF"/>
    <property type="match status" value="1"/>
</dbReference>
<sequence length="309" mass="34325">MTEPRRPSLLLADDSRIVTKLLSRVLGEAGYRVTAVQSGDEALALAPRLMPDLILLDVDMPGLSGFEVCRRLKKDPALADIPVLFVTARNEKEDIVTGFAAGGQDYVTKPYTQEELLARVQTHLALKQAQEKLKASEARYRELAIRDDLTGFYNTRYLYQTLQGQLDMHRAQNRHLSVIFMDIDNFKNVVDTYGHLNGSRIIAELADVVRQGLPADCYGVSYGGDEFVIVLTGHDREQGRIMAEKIRRAIEEAEFLAEQGLSIHITVSCGLATFPDDAQTLTDLLAHADHALFAAKNQGKNHVTAFSEL</sequence>
<name>A0A915U3X5_9BACT</name>
<dbReference type="NCBIfam" id="TIGR00254">
    <property type="entry name" value="GGDEF"/>
    <property type="match status" value="1"/>
</dbReference>
<dbReference type="InterPro" id="IPR001789">
    <property type="entry name" value="Sig_transdc_resp-reg_receiver"/>
</dbReference>
<dbReference type="InterPro" id="IPR011006">
    <property type="entry name" value="CheY-like_superfamily"/>
</dbReference>
<comment type="catalytic activity">
    <reaction evidence="2">
        <text>2 GTP = 3',3'-c-di-GMP + 2 diphosphate</text>
        <dbReference type="Rhea" id="RHEA:24898"/>
        <dbReference type="ChEBI" id="CHEBI:33019"/>
        <dbReference type="ChEBI" id="CHEBI:37565"/>
        <dbReference type="ChEBI" id="CHEBI:58805"/>
        <dbReference type="EC" id="2.7.7.65"/>
    </reaction>
</comment>
<dbReference type="AlphaFoldDB" id="A0A915U3X5"/>
<dbReference type="Gene3D" id="3.30.70.270">
    <property type="match status" value="1"/>
</dbReference>
<evidence type="ECO:0000313" key="6">
    <source>
        <dbReference type="Proteomes" id="UP001063350"/>
    </source>
</evidence>
<dbReference type="FunFam" id="3.30.70.270:FF:000001">
    <property type="entry name" value="Diguanylate cyclase domain protein"/>
    <property type="match status" value="1"/>
</dbReference>
<dbReference type="EC" id="2.7.7.65" evidence="1"/>
<dbReference type="GO" id="GO:0005886">
    <property type="term" value="C:plasma membrane"/>
    <property type="evidence" value="ECO:0007669"/>
    <property type="project" value="TreeGrafter"/>
</dbReference>
<protein>
    <recommendedName>
        <fullName evidence="1">diguanylate cyclase</fullName>
        <ecNumber evidence="1">2.7.7.65</ecNumber>
    </recommendedName>
</protein>
<dbReference type="EMBL" id="AP024233">
    <property type="protein sequence ID" value="BCO10838.1"/>
    <property type="molecule type" value="Genomic_DNA"/>
</dbReference>
<keyword evidence="6" id="KW-1185">Reference proteome</keyword>
<dbReference type="Pfam" id="PF00990">
    <property type="entry name" value="GGDEF"/>
    <property type="match status" value="1"/>
</dbReference>
<evidence type="ECO:0000256" key="2">
    <source>
        <dbReference type="ARBA" id="ARBA00034247"/>
    </source>
</evidence>
<gene>
    <name evidence="5" type="ORF">GF1_32140</name>
</gene>
<dbReference type="GO" id="GO:0043709">
    <property type="term" value="P:cell adhesion involved in single-species biofilm formation"/>
    <property type="evidence" value="ECO:0007669"/>
    <property type="project" value="TreeGrafter"/>
</dbReference>
<dbReference type="SUPFAM" id="SSF55073">
    <property type="entry name" value="Nucleotide cyclase"/>
    <property type="match status" value="1"/>
</dbReference>
<evidence type="ECO:0000313" key="5">
    <source>
        <dbReference type="EMBL" id="BCO10838.1"/>
    </source>
</evidence>
<dbReference type="InterPro" id="IPR043128">
    <property type="entry name" value="Rev_trsase/Diguanyl_cyclase"/>
</dbReference>
<dbReference type="SUPFAM" id="SSF52172">
    <property type="entry name" value="CheY-like"/>
    <property type="match status" value="1"/>
</dbReference>
<dbReference type="PANTHER" id="PTHR45138:SF9">
    <property type="entry name" value="DIGUANYLATE CYCLASE DGCM-RELATED"/>
    <property type="match status" value="1"/>
</dbReference>
<dbReference type="Proteomes" id="UP001063350">
    <property type="component" value="Chromosome"/>
</dbReference>
<dbReference type="Gene3D" id="3.40.50.2300">
    <property type="match status" value="1"/>
</dbReference>
<dbReference type="GO" id="GO:0052621">
    <property type="term" value="F:diguanylate cyclase activity"/>
    <property type="evidence" value="ECO:0007669"/>
    <property type="project" value="UniProtKB-EC"/>
</dbReference>
<evidence type="ECO:0000259" key="3">
    <source>
        <dbReference type="SMART" id="SM00267"/>
    </source>
</evidence>
<dbReference type="KEGG" id="ddu:GF1_32140"/>
<dbReference type="GO" id="GO:0000160">
    <property type="term" value="P:phosphorelay signal transduction system"/>
    <property type="evidence" value="ECO:0007669"/>
    <property type="project" value="InterPro"/>
</dbReference>
<dbReference type="GO" id="GO:1902201">
    <property type="term" value="P:negative regulation of bacterial-type flagellum-dependent cell motility"/>
    <property type="evidence" value="ECO:0007669"/>
    <property type="project" value="TreeGrafter"/>
</dbReference>
<proteinExistence type="predicted"/>
<dbReference type="InterPro" id="IPR050469">
    <property type="entry name" value="Diguanylate_Cyclase"/>
</dbReference>
<dbReference type="SMART" id="SM00448">
    <property type="entry name" value="REC"/>
    <property type="match status" value="1"/>
</dbReference>
<feature type="domain" description="GGDEF" evidence="3">
    <location>
        <begin position="133"/>
        <end position="306"/>
    </location>
</feature>
<organism evidence="5 6">
    <name type="scientific">Desulfolithobacter dissulfuricans</name>
    <dbReference type="NCBI Taxonomy" id="2795293"/>
    <lineage>
        <taxon>Bacteria</taxon>
        <taxon>Pseudomonadati</taxon>
        <taxon>Thermodesulfobacteriota</taxon>
        <taxon>Desulfobulbia</taxon>
        <taxon>Desulfobulbales</taxon>
        <taxon>Desulfobulbaceae</taxon>
        <taxon>Desulfolithobacter</taxon>
    </lineage>
</organism>
<dbReference type="InterPro" id="IPR029787">
    <property type="entry name" value="Nucleotide_cyclase"/>
</dbReference>